<dbReference type="eggNOG" id="KOG1012">
    <property type="taxonomic scope" value="Eukaryota"/>
</dbReference>
<evidence type="ECO:0000313" key="4">
    <source>
        <dbReference type="Proteomes" id="UP000000768"/>
    </source>
</evidence>
<dbReference type="InterPro" id="IPR032632">
    <property type="entry name" value="Peptidase_M16_M"/>
</dbReference>
<gene>
    <name evidence="3" type="ORF">SORBI_3004G146100</name>
</gene>
<evidence type="ECO:0000259" key="2">
    <source>
        <dbReference type="Pfam" id="PF16187"/>
    </source>
</evidence>
<evidence type="ECO:0000256" key="1">
    <source>
        <dbReference type="SAM" id="Phobius"/>
    </source>
</evidence>
<sequence length="175" mass="18622">MSKTPAPALSASSSAPAAPFSVMTAGTYQGGEDPLVSKLGTQLGIIHPLPAPPVSRSVVGLFALFFLQAYVAKLETSMSAVASKLETKLYGYNDTLPILLSKIFSTHCFFSPTTDDFEVTFCGPKIVLLIGLSECKIKNDILLVLTLLFGVLSLFKFVDSCLIPGLLGRSYLPVS</sequence>
<evidence type="ECO:0000313" key="3">
    <source>
        <dbReference type="EMBL" id="KXG30209.1"/>
    </source>
</evidence>
<dbReference type="InParanoid" id="A0A194YPQ7"/>
<reference evidence="3 4" key="1">
    <citation type="journal article" date="2009" name="Nature">
        <title>The Sorghum bicolor genome and the diversification of grasses.</title>
        <authorList>
            <person name="Paterson A.H."/>
            <person name="Bowers J.E."/>
            <person name="Bruggmann R."/>
            <person name="Dubchak I."/>
            <person name="Grimwood J."/>
            <person name="Gundlach H."/>
            <person name="Haberer G."/>
            <person name="Hellsten U."/>
            <person name="Mitros T."/>
            <person name="Poliakov A."/>
            <person name="Schmutz J."/>
            <person name="Spannagl M."/>
            <person name="Tang H."/>
            <person name="Wang X."/>
            <person name="Wicker T."/>
            <person name="Bharti A.K."/>
            <person name="Chapman J."/>
            <person name="Feltus F.A."/>
            <person name="Gowik U."/>
            <person name="Grigoriev I.V."/>
            <person name="Lyons E."/>
            <person name="Maher C.A."/>
            <person name="Martis M."/>
            <person name="Narechania A."/>
            <person name="Otillar R.P."/>
            <person name="Penning B.W."/>
            <person name="Salamov A.A."/>
            <person name="Wang Y."/>
            <person name="Zhang L."/>
            <person name="Carpita N.C."/>
            <person name="Freeling M."/>
            <person name="Gingle A.R."/>
            <person name="Hash C.T."/>
            <person name="Keller B."/>
            <person name="Klein P."/>
            <person name="Kresovich S."/>
            <person name="McCann M.C."/>
            <person name="Ming R."/>
            <person name="Peterson D.G."/>
            <person name="Mehboob-ur-Rahman"/>
            <person name="Ware D."/>
            <person name="Westhoff P."/>
            <person name="Mayer K.F."/>
            <person name="Messing J."/>
            <person name="Rokhsar D.S."/>
        </authorList>
    </citation>
    <scope>NUCLEOTIDE SEQUENCE [LARGE SCALE GENOMIC DNA]</scope>
    <source>
        <strain evidence="4">cv. BTx623</strain>
    </source>
</reference>
<dbReference type="STRING" id="4558.A0A194YPQ7"/>
<keyword evidence="4" id="KW-1185">Reference proteome</keyword>
<keyword evidence="1" id="KW-1133">Transmembrane helix</keyword>
<dbReference type="Gramene" id="KXG30209">
    <property type="protein sequence ID" value="KXG30209"/>
    <property type="gene ID" value="SORBI_3004G146100"/>
</dbReference>
<feature type="transmembrane region" description="Helical" evidence="1">
    <location>
        <begin position="141"/>
        <end position="167"/>
    </location>
</feature>
<dbReference type="Proteomes" id="UP000000768">
    <property type="component" value="Chromosome 4"/>
</dbReference>
<accession>A0A194YPQ7</accession>
<dbReference type="Pfam" id="PF16187">
    <property type="entry name" value="Peptidase_M16_M"/>
    <property type="match status" value="1"/>
</dbReference>
<name>A0A194YPQ7_SORBI</name>
<dbReference type="Gene3D" id="3.30.830.10">
    <property type="entry name" value="Metalloenzyme, LuxS/M16 peptidase-like"/>
    <property type="match status" value="1"/>
</dbReference>
<reference evidence="4" key="2">
    <citation type="journal article" date="2018" name="Plant J.">
        <title>The Sorghum bicolor reference genome: improved assembly, gene annotations, a transcriptome atlas, and signatures of genome organization.</title>
        <authorList>
            <person name="McCormick R.F."/>
            <person name="Truong S.K."/>
            <person name="Sreedasyam A."/>
            <person name="Jenkins J."/>
            <person name="Shu S."/>
            <person name="Sims D."/>
            <person name="Kennedy M."/>
            <person name="Amirebrahimi M."/>
            <person name="Weers B.D."/>
            <person name="McKinley B."/>
            <person name="Mattison A."/>
            <person name="Morishige D.T."/>
            <person name="Grimwood J."/>
            <person name="Schmutz J."/>
            <person name="Mullet J.E."/>
        </authorList>
    </citation>
    <scope>NUCLEOTIDE SEQUENCE [LARGE SCALE GENOMIC DNA]</scope>
    <source>
        <strain evidence="4">cv. BTx623</strain>
    </source>
</reference>
<feature type="domain" description="Peptidase M16 middle/third" evidence="2">
    <location>
        <begin position="67"/>
        <end position="119"/>
    </location>
</feature>
<protein>
    <recommendedName>
        <fullName evidence="2">Peptidase M16 middle/third domain-containing protein</fullName>
    </recommendedName>
</protein>
<proteinExistence type="predicted"/>
<dbReference type="AlphaFoldDB" id="A0A194YPQ7"/>
<keyword evidence="1" id="KW-0472">Membrane</keyword>
<keyword evidence="1" id="KW-0812">Transmembrane</keyword>
<dbReference type="EMBL" id="CM000763">
    <property type="protein sequence ID" value="KXG30209.1"/>
    <property type="molecule type" value="Genomic_DNA"/>
</dbReference>
<organism evidence="3 4">
    <name type="scientific">Sorghum bicolor</name>
    <name type="common">Sorghum</name>
    <name type="synonym">Sorghum vulgare</name>
    <dbReference type="NCBI Taxonomy" id="4558"/>
    <lineage>
        <taxon>Eukaryota</taxon>
        <taxon>Viridiplantae</taxon>
        <taxon>Streptophyta</taxon>
        <taxon>Embryophyta</taxon>
        <taxon>Tracheophyta</taxon>
        <taxon>Spermatophyta</taxon>
        <taxon>Magnoliopsida</taxon>
        <taxon>Liliopsida</taxon>
        <taxon>Poales</taxon>
        <taxon>Poaceae</taxon>
        <taxon>PACMAD clade</taxon>
        <taxon>Panicoideae</taxon>
        <taxon>Andropogonodae</taxon>
        <taxon>Andropogoneae</taxon>
        <taxon>Sorghinae</taxon>
        <taxon>Sorghum</taxon>
    </lineage>
</organism>